<dbReference type="EMBL" id="VWSF01000004">
    <property type="protein sequence ID" value="KAA5547963.1"/>
    <property type="molecule type" value="Genomic_DNA"/>
</dbReference>
<keyword evidence="4 7" id="KW-0378">Hydrolase</keyword>
<gene>
    <name evidence="7" type="primary">xseB</name>
    <name evidence="7" type="ORF">F0145_08490</name>
</gene>
<dbReference type="EC" id="3.1.11.6" evidence="6"/>
<evidence type="ECO:0000313" key="8">
    <source>
        <dbReference type="Proteomes" id="UP000323426"/>
    </source>
</evidence>
<dbReference type="NCBIfam" id="TIGR01280">
    <property type="entry name" value="xseB"/>
    <property type="match status" value="1"/>
</dbReference>
<evidence type="ECO:0000313" key="7">
    <source>
        <dbReference type="EMBL" id="KAA5547963.1"/>
    </source>
</evidence>
<dbReference type="GO" id="GO:0006308">
    <property type="term" value="P:DNA catabolic process"/>
    <property type="evidence" value="ECO:0007669"/>
    <property type="project" value="UniProtKB-UniRule"/>
</dbReference>
<evidence type="ECO:0000256" key="4">
    <source>
        <dbReference type="ARBA" id="ARBA00022801"/>
    </source>
</evidence>
<evidence type="ECO:0000256" key="3">
    <source>
        <dbReference type="ARBA" id="ARBA00022722"/>
    </source>
</evidence>
<dbReference type="AlphaFoldDB" id="A0A5M6DKG9"/>
<accession>A0A5M6DKG9</accession>
<dbReference type="SUPFAM" id="SSF116842">
    <property type="entry name" value="XseB-like"/>
    <property type="match status" value="1"/>
</dbReference>
<evidence type="ECO:0000256" key="6">
    <source>
        <dbReference type="NCBIfam" id="TIGR01280"/>
    </source>
</evidence>
<comment type="similarity">
    <text evidence="1">Belongs to the XseB family.</text>
</comment>
<dbReference type="Proteomes" id="UP000323426">
    <property type="component" value="Unassembled WGS sequence"/>
</dbReference>
<dbReference type="RefSeq" id="WP_150087879.1">
    <property type="nucleotide sequence ID" value="NZ_VWSF01000004.1"/>
</dbReference>
<comment type="caution">
    <text evidence="7">The sequence shown here is derived from an EMBL/GenBank/DDBJ whole genome shotgun (WGS) entry which is preliminary data.</text>
</comment>
<name>A0A5M6DKG9_9BACT</name>
<evidence type="ECO:0000256" key="5">
    <source>
        <dbReference type="ARBA" id="ARBA00022839"/>
    </source>
</evidence>
<keyword evidence="8" id="KW-1185">Reference proteome</keyword>
<sequence>MNQELNLTYQQALEELTDLVNELENENIPIDDLAEKVKRASDLIQYCQSKLTYTNTEVKKIIAKLDNPTDL</sequence>
<proteinExistence type="inferred from homology"/>
<dbReference type="GO" id="GO:0008855">
    <property type="term" value="F:exodeoxyribonuclease VII activity"/>
    <property type="evidence" value="ECO:0007669"/>
    <property type="project" value="UniProtKB-UniRule"/>
</dbReference>
<evidence type="ECO:0000256" key="2">
    <source>
        <dbReference type="ARBA" id="ARBA00022490"/>
    </source>
</evidence>
<evidence type="ECO:0000256" key="1">
    <source>
        <dbReference type="ARBA" id="ARBA00009998"/>
    </source>
</evidence>
<reference evidence="7 8" key="1">
    <citation type="submission" date="2019-09" db="EMBL/GenBank/DDBJ databases">
        <title>Genome sequence and assembly of Adhaeribacter sp.</title>
        <authorList>
            <person name="Chhetri G."/>
        </authorList>
    </citation>
    <scope>NUCLEOTIDE SEQUENCE [LARGE SCALE GENOMIC DNA]</scope>
    <source>
        <strain evidence="7 8">DK36</strain>
    </source>
</reference>
<keyword evidence="2" id="KW-0963">Cytoplasm</keyword>
<dbReference type="InterPro" id="IPR037004">
    <property type="entry name" value="Exonuc_VII_ssu_sf"/>
</dbReference>
<dbReference type="Gene3D" id="1.10.287.1040">
    <property type="entry name" value="Exonuclease VII, small subunit"/>
    <property type="match status" value="1"/>
</dbReference>
<keyword evidence="3" id="KW-0540">Nuclease</keyword>
<keyword evidence="5" id="KW-0269">Exonuclease</keyword>
<protein>
    <recommendedName>
        <fullName evidence="6">Exodeoxyribonuclease VII small subunit</fullName>
        <ecNumber evidence="6">3.1.11.6</ecNumber>
    </recommendedName>
</protein>
<dbReference type="InterPro" id="IPR003761">
    <property type="entry name" value="Exonuc_VII_S"/>
</dbReference>
<organism evidence="7 8">
    <name type="scientific">Adhaeribacter rhizoryzae</name>
    <dbReference type="NCBI Taxonomy" id="2607907"/>
    <lineage>
        <taxon>Bacteria</taxon>
        <taxon>Pseudomonadati</taxon>
        <taxon>Bacteroidota</taxon>
        <taxon>Cytophagia</taxon>
        <taxon>Cytophagales</taxon>
        <taxon>Hymenobacteraceae</taxon>
        <taxon>Adhaeribacter</taxon>
    </lineage>
</organism>
<dbReference type="GO" id="GO:0009318">
    <property type="term" value="C:exodeoxyribonuclease VII complex"/>
    <property type="evidence" value="ECO:0007669"/>
    <property type="project" value="UniProtKB-UniRule"/>
</dbReference>
<dbReference type="Pfam" id="PF02609">
    <property type="entry name" value="Exonuc_VII_S"/>
    <property type="match status" value="1"/>
</dbReference>